<gene>
    <name evidence="1" type="ORF">GCM10010449_84160</name>
</gene>
<dbReference type="EMBL" id="BAAAUG010000243">
    <property type="protein sequence ID" value="GAA3153631.1"/>
    <property type="molecule type" value="Genomic_DNA"/>
</dbReference>
<dbReference type="RefSeq" id="WP_344530902.1">
    <property type="nucleotide sequence ID" value="NZ_BAAAUG010000243.1"/>
</dbReference>
<organism evidence="1 2">
    <name type="scientific">Streptomyces rectiviolaceus</name>
    <dbReference type="NCBI Taxonomy" id="332591"/>
    <lineage>
        <taxon>Bacteria</taxon>
        <taxon>Bacillati</taxon>
        <taxon>Actinomycetota</taxon>
        <taxon>Actinomycetes</taxon>
        <taxon>Kitasatosporales</taxon>
        <taxon>Streptomycetaceae</taxon>
        <taxon>Streptomyces</taxon>
    </lineage>
</organism>
<name>A0ABP6NN16_9ACTN</name>
<proteinExistence type="predicted"/>
<sequence length="79" mass="8073">MTEQPIGPILDGLGVSLEVDDGDLIASAVVILKVLDKDGDAALALATSEGLSWIDQNGLLASAQQIVNQGAVLTKGDDE</sequence>
<evidence type="ECO:0000313" key="1">
    <source>
        <dbReference type="EMBL" id="GAA3153631.1"/>
    </source>
</evidence>
<accession>A0ABP6NN16</accession>
<evidence type="ECO:0000313" key="2">
    <source>
        <dbReference type="Proteomes" id="UP001501637"/>
    </source>
</evidence>
<comment type="caution">
    <text evidence="1">The sequence shown here is derived from an EMBL/GenBank/DDBJ whole genome shotgun (WGS) entry which is preliminary data.</text>
</comment>
<reference evidence="2" key="1">
    <citation type="journal article" date="2019" name="Int. J. Syst. Evol. Microbiol.">
        <title>The Global Catalogue of Microorganisms (GCM) 10K type strain sequencing project: providing services to taxonomists for standard genome sequencing and annotation.</title>
        <authorList>
            <consortium name="The Broad Institute Genomics Platform"/>
            <consortium name="The Broad Institute Genome Sequencing Center for Infectious Disease"/>
            <person name="Wu L."/>
            <person name="Ma J."/>
        </authorList>
    </citation>
    <scope>NUCLEOTIDE SEQUENCE [LARGE SCALE GENOMIC DNA]</scope>
    <source>
        <strain evidence="2">JCM 9092</strain>
    </source>
</reference>
<protein>
    <submittedName>
        <fullName evidence="1">Uncharacterized protein</fullName>
    </submittedName>
</protein>
<dbReference type="Proteomes" id="UP001501637">
    <property type="component" value="Unassembled WGS sequence"/>
</dbReference>
<keyword evidence="2" id="KW-1185">Reference proteome</keyword>